<organism evidence="1 2">
    <name type="scientific">Paenibacillus typhae</name>
    <dbReference type="NCBI Taxonomy" id="1174501"/>
    <lineage>
        <taxon>Bacteria</taxon>
        <taxon>Bacillati</taxon>
        <taxon>Bacillota</taxon>
        <taxon>Bacilli</taxon>
        <taxon>Bacillales</taxon>
        <taxon>Paenibacillaceae</taxon>
        <taxon>Paenibacillus</taxon>
    </lineage>
</organism>
<gene>
    <name evidence="1" type="ORF">SAMN05216192_10732</name>
</gene>
<evidence type="ECO:0000313" key="1">
    <source>
        <dbReference type="EMBL" id="SDI64234.1"/>
    </source>
</evidence>
<dbReference type="RefSeq" id="WP_090713696.1">
    <property type="nucleotide sequence ID" value="NZ_CBCSKY010000012.1"/>
</dbReference>
<keyword evidence="2" id="KW-1185">Reference proteome</keyword>
<evidence type="ECO:0000313" key="2">
    <source>
        <dbReference type="Proteomes" id="UP000199050"/>
    </source>
</evidence>
<dbReference type="AlphaFoldDB" id="A0A1G8M8G8"/>
<dbReference type="OrthoDB" id="1909991at2"/>
<name>A0A1G8M8G8_9BACL</name>
<sequence>MAGKLHNIANVLYETAGEIDLQSYKTGRGACKMPKMIIAVAMFVWVLSGCGLNSGSNTTGNPTANDVLSTNPDANIFMYQDIIYSAGINWVDELTLTKDKEITEVKEQRKDGKEFRNGTANKLKAGTKIFSAKERNDIIIAETADGEVRFYSLIEG</sequence>
<proteinExistence type="predicted"/>
<accession>A0A1G8M8G8</accession>
<reference evidence="2" key="1">
    <citation type="submission" date="2016-10" db="EMBL/GenBank/DDBJ databases">
        <authorList>
            <person name="Varghese N."/>
            <person name="Submissions S."/>
        </authorList>
    </citation>
    <scope>NUCLEOTIDE SEQUENCE [LARGE SCALE GENOMIC DNA]</scope>
    <source>
        <strain evidence="2">CGMCC 1.11012</strain>
    </source>
</reference>
<protein>
    <submittedName>
        <fullName evidence="1">Uncharacterized protein</fullName>
    </submittedName>
</protein>
<dbReference type="EMBL" id="FNDX01000007">
    <property type="protein sequence ID" value="SDI64234.1"/>
    <property type="molecule type" value="Genomic_DNA"/>
</dbReference>
<dbReference type="Proteomes" id="UP000199050">
    <property type="component" value="Unassembled WGS sequence"/>
</dbReference>